<organism evidence="1 2">
    <name type="scientific">Alloacidobacterium dinghuense</name>
    <dbReference type="NCBI Taxonomy" id="2763107"/>
    <lineage>
        <taxon>Bacteria</taxon>
        <taxon>Pseudomonadati</taxon>
        <taxon>Acidobacteriota</taxon>
        <taxon>Terriglobia</taxon>
        <taxon>Terriglobales</taxon>
        <taxon>Acidobacteriaceae</taxon>
        <taxon>Alloacidobacterium</taxon>
    </lineage>
</organism>
<dbReference type="KEGG" id="adin:H7849_21320"/>
<sequence length="98" mass="11217">MLVPETLDPRTPKIVQLPDSRAVIVRCPDRHIVRQRDDGIPSALVDQVVCTLRRLWRVPKIIPRQDDAPRPEVFLGSRLGMGPCYFTTSIRLRCERTG</sequence>
<name>A0A7G8BGB3_9BACT</name>
<evidence type="ECO:0000313" key="2">
    <source>
        <dbReference type="Proteomes" id="UP000515312"/>
    </source>
</evidence>
<dbReference type="AlphaFoldDB" id="A0A7G8BGB3"/>
<accession>A0A7G8BGB3</accession>
<keyword evidence="2" id="KW-1185">Reference proteome</keyword>
<reference evidence="1 2" key="1">
    <citation type="submission" date="2020-08" db="EMBL/GenBank/DDBJ databases">
        <title>Edaphobacter telluris sp. nov. and Acidobacterium dinghuensis sp. nov., two acidobacteria isolated from forest soil.</title>
        <authorList>
            <person name="Fu J."/>
            <person name="Qiu L."/>
        </authorList>
    </citation>
    <scope>NUCLEOTIDE SEQUENCE [LARGE SCALE GENOMIC DNA]</scope>
    <source>
        <strain evidence="1">4Y35</strain>
    </source>
</reference>
<protein>
    <submittedName>
        <fullName evidence="1">Uncharacterized protein</fullName>
    </submittedName>
</protein>
<dbReference type="RefSeq" id="WP_186742346.1">
    <property type="nucleotide sequence ID" value="NZ_CP060394.1"/>
</dbReference>
<evidence type="ECO:0000313" key="1">
    <source>
        <dbReference type="EMBL" id="QNI31583.1"/>
    </source>
</evidence>
<dbReference type="Proteomes" id="UP000515312">
    <property type="component" value="Chromosome"/>
</dbReference>
<proteinExistence type="predicted"/>
<gene>
    <name evidence="1" type="ORF">H7849_21320</name>
</gene>
<dbReference type="EMBL" id="CP060394">
    <property type="protein sequence ID" value="QNI31583.1"/>
    <property type="molecule type" value="Genomic_DNA"/>
</dbReference>